<dbReference type="EMBL" id="CP015105">
    <property type="protein sequence ID" value="ASJ12496.1"/>
    <property type="molecule type" value="Genomic_DNA"/>
</dbReference>
<dbReference type="Proteomes" id="UP000051862">
    <property type="component" value="Unassembled WGS sequence"/>
</dbReference>
<evidence type="ECO:0000313" key="4">
    <source>
        <dbReference type="EMBL" id="SEV89812.1"/>
    </source>
</evidence>
<evidence type="ECO:0000313" key="3">
    <source>
        <dbReference type="EMBL" id="KQH82503.1"/>
    </source>
</evidence>
<dbReference type="GeneID" id="33333986"/>
<feature type="domain" description="AMP-dependent synthetase/ligase" evidence="1">
    <location>
        <begin position="80"/>
        <end position="238"/>
    </location>
</feature>
<keyword evidence="4" id="KW-0436">Ligase</keyword>
<dbReference type="AlphaFoldDB" id="A0A0Q2MS06"/>
<reference evidence="2 7" key="2">
    <citation type="submission" date="2016-04" db="EMBL/GenBank/DDBJ databases">
        <title>Complete genome sequence of Thermococcus thioreducens type strain OGL-20P.</title>
        <authorList>
            <person name="Oger P.M."/>
        </authorList>
    </citation>
    <scope>NUCLEOTIDE SEQUENCE [LARGE SCALE GENOMIC DNA]</scope>
    <source>
        <strain evidence="2 7">OGL-20P</strain>
    </source>
</reference>
<dbReference type="RefSeq" id="WP_055429398.1">
    <property type="nucleotide sequence ID" value="NZ_CP015105.1"/>
</dbReference>
<dbReference type="KEGG" id="ttd:A3L14_06140"/>
<dbReference type="EMBL" id="FOIW01000001">
    <property type="protein sequence ID" value="SEV89812.1"/>
    <property type="molecule type" value="Genomic_DNA"/>
</dbReference>
<evidence type="ECO:0000313" key="5">
    <source>
        <dbReference type="Proteomes" id="UP000051862"/>
    </source>
</evidence>
<evidence type="ECO:0000259" key="1">
    <source>
        <dbReference type="Pfam" id="PF00501"/>
    </source>
</evidence>
<sequence length="427" mass="48635">MTLIVGRTDKKGVEDFRYTLSKSLETTEFWQEKFSGIDPDGITIDDLAALTDRVTITPHDLYDIGRVWPDYIQRAQVFHTVMRTSGTTGKPKRIAYTRDDRFRTARQVEPWIREYMDKGDRIASFFPPLPSSSGMFAFGSFEALNAKSAYYQIPIQYLLDREMLLKELNYIKPTALFCLTATAYNLGLVLPESIKKDIQTIVVGGETLTPELARATLELFENAVIIDNFGSTEDAITGYRVITRKKATRFNFEESIVVLKDNGDGYDDYKRIYITKVMREGELTGLPLFNYDIGDLARIENGEVRNIIRIKDVVTLAGAKLHIDQVMEIVYDHPALLDFVIIYHPLSPENPKPKAVLRVAYSGEKPAGIEDEVRELIYEANNPVRYEVEESKQAELIIEAVPIEKLRADLPKRLGKTKRIYIVGKDL</sequence>
<protein>
    <submittedName>
        <fullName evidence="3">CoF synthetase</fullName>
    </submittedName>
    <submittedName>
        <fullName evidence="4">Phenylacetate-CoA ligase</fullName>
    </submittedName>
</protein>
<evidence type="ECO:0000313" key="7">
    <source>
        <dbReference type="Proteomes" id="UP000250136"/>
    </source>
</evidence>
<dbReference type="SUPFAM" id="SSF56801">
    <property type="entry name" value="Acetyl-CoA synthetase-like"/>
    <property type="match status" value="1"/>
</dbReference>
<evidence type="ECO:0000313" key="6">
    <source>
        <dbReference type="Proteomes" id="UP000182125"/>
    </source>
</evidence>
<dbReference type="PROSITE" id="PS00455">
    <property type="entry name" value="AMP_BINDING"/>
    <property type="match status" value="1"/>
</dbReference>
<dbReference type="Proteomes" id="UP000182125">
    <property type="component" value="Unassembled WGS sequence"/>
</dbReference>
<dbReference type="GO" id="GO:0016874">
    <property type="term" value="F:ligase activity"/>
    <property type="evidence" value="ECO:0007669"/>
    <property type="project" value="UniProtKB-KW"/>
</dbReference>
<keyword evidence="7" id="KW-1185">Reference proteome</keyword>
<dbReference type="Pfam" id="PF00501">
    <property type="entry name" value="AMP-binding"/>
    <property type="match status" value="1"/>
</dbReference>
<dbReference type="Gene3D" id="3.40.50.12780">
    <property type="entry name" value="N-terminal domain of ligase-like"/>
    <property type="match status" value="1"/>
</dbReference>
<proteinExistence type="predicted"/>
<dbReference type="InterPro" id="IPR000873">
    <property type="entry name" value="AMP-dep_synth/lig_dom"/>
</dbReference>
<accession>A0A0Q2MS06</accession>
<reference evidence="4 6" key="3">
    <citation type="submission" date="2016-10" db="EMBL/GenBank/DDBJ databases">
        <authorList>
            <person name="de Groot N.N."/>
        </authorList>
    </citation>
    <scope>NUCLEOTIDE SEQUENCE [LARGE SCALE GENOMIC DNA]</scope>
    <source>
        <strain evidence="4 6">OGL-20</strain>
    </source>
</reference>
<organism evidence="3 5">
    <name type="scientific">Thermococcus thioreducens</name>
    <dbReference type="NCBI Taxonomy" id="277988"/>
    <lineage>
        <taxon>Archaea</taxon>
        <taxon>Methanobacteriati</taxon>
        <taxon>Methanobacteriota</taxon>
        <taxon>Thermococci</taxon>
        <taxon>Thermococcales</taxon>
        <taxon>Thermococcaceae</taxon>
        <taxon>Thermococcus</taxon>
    </lineage>
</organism>
<evidence type="ECO:0000313" key="2">
    <source>
        <dbReference type="EMBL" id="ASJ12496.1"/>
    </source>
</evidence>
<name>A0A0Q2MS06_9EURY</name>
<dbReference type="OrthoDB" id="37928at2157"/>
<dbReference type="InterPro" id="IPR020845">
    <property type="entry name" value="AMP-binding_CS"/>
</dbReference>
<dbReference type="PATRIC" id="fig|277988.4.peg.1280"/>
<reference evidence="3 5" key="1">
    <citation type="submission" date="2015-08" db="EMBL/GenBank/DDBJ databases">
        <title>Thermococcus thioreducens DSM 14981 genome sequencing.</title>
        <authorList>
            <person name="Hong S.-J."/>
            <person name="Kim M.-C."/>
            <person name="Shin J.-H."/>
        </authorList>
    </citation>
    <scope>NUCLEOTIDE SEQUENCE [LARGE SCALE GENOMIC DNA]</scope>
    <source>
        <strain evidence="3 5">DSM 14981</strain>
    </source>
</reference>
<dbReference type="EMBL" id="LIXN01000008">
    <property type="protein sequence ID" value="KQH82503.1"/>
    <property type="molecule type" value="Genomic_DNA"/>
</dbReference>
<dbReference type="Proteomes" id="UP000250136">
    <property type="component" value="Chromosome"/>
</dbReference>
<gene>
    <name evidence="2" type="ORF">A3L14_06140</name>
    <name evidence="3" type="ORF">AMR53_06105</name>
    <name evidence="4" type="ORF">SAMN05216170_0727</name>
</gene>
<dbReference type="STRING" id="277988.SAMN05216170_0727"/>
<dbReference type="InterPro" id="IPR042099">
    <property type="entry name" value="ANL_N_sf"/>
</dbReference>